<dbReference type="OrthoDB" id="9797341at2"/>
<evidence type="ECO:0000313" key="7">
    <source>
        <dbReference type="Proteomes" id="UP000199072"/>
    </source>
</evidence>
<dbReference type="PROSITE" id="PS50043">
    <property type="entry name" value="HTH_LUXR_2"/>
    <property type="match status" value="1"/>
</dbReference>
<evidence type="ECO:0000256" key="3">
    <source>
        <dbReference type="PROSITE-ProRule" id="PRU00169"/>
    </source>
</evidence>
<keyword evidence="1 3" id="KW-0597">Phosphoprotein</keyword>
<gene>
    <name evidence="6" type="ORF">SAMN05216464_111132</name>
</gene>
<dbReference type="EMBL" id="FNAI01000011">
    <property type="protein sequence ID" value="SDE97215.1"/>
    <property type="molecule type" value="Genomic_DNA"/>
</dbReference>
<dbReference type="CDD" id="cd06170">
    <property type="entry name" value="LuxR_C_like"/>
    <property type="match status" value="1"/>
</dbReference>
<dbReference type="RefSeq" id="WP_091152505.1">
    <property type="nucleotide sequence ID" value="NZ_FNAI01000011.1"/>
</dbReference>
<dbReference type="SMART" id="SM00448">
    <property type="entry name" value="REC"/>
    <property type="match status" value="1"/>
</dbReference>
<dbReference type="InterPro" id="IPR001789">
    <property type="entry name" value="Sig_transdc_resp-reg_receiver"/>
</dbReference>
<dbReference type="CDD" id="cd17535">
    <property type="entry name" value="REC_NarL-like"/>
    <property type="match status" value="1"/>
</dbReference>
<dbReference type="SMART" id="SM00421">
    <property type="entry name" value="HTH_LUXR"/>
    <property type="match status" value="1"/>
</dbReference>
<feature type="domain" description="HTH luxR-type" evidence="4">
    <location>
        <begin position="146"/>
        <end position="211"/>
    </location>
</feature>
<dbReference type="SUPFAM" id="SSF52172">
    <property type="entry name" value="CheY-like"/>
    <property type="match status" value="1"/>
</dbReference>
<dbReference type="GO" id="GO:0003677">
    <property type="term" value="F:DNA binding"/>
    <property type="evidence" value="ECO:0007669"/>
    <property type="project" value="UniProtKB-KW"/>
</dbReference>
<accession>A0A1G7HA02</accession>
<keyword evidence="2" id="KW-0238">DNA-binding</keyword>
<sequence length="221" mass="24362">MREILIIEDHGVVRAGISHILEREPGLEVAGAAGNGQQALNLVRNGLRPDVVLCDLHLGDMSGIDLVRELQQLAPEAGVIMLTVEASEHYLSEAFQAGAKGYLLKEADSDDLIYAIKKVLQGKNFICTGLARRYKEQLLHSKHVAAPQPEIELSERESEVLHLLADGFTNIEVADRLFTSKRTVEGHRLSLLHKTGARNGLELIKLAMLQGLINIPERRLS</sequence>
<dbReference type="InterPro" id="IPR011006">
    <property type="entry name" value="CheY-like_superfamily"/>
</dbReference>
<keyword evidence="7" id="KW-1185">Reference proteome</keyword>
<dbReference type="GO" id="GO:0000160">
    <property type="term" value="P:phosphorelay signal transduction system"/>
    <property type="evidence" value="ECO:0007669"/>
    <property type="project" value="InterPro"/>
</dbReference>
<evidence type="ECO:0000259" key="5">
    <source>
        <dbReference type="PROSITE" id="PS50110"/>
    </source>
</evidence>
<dbReference type="PROSITE" id="PS50110">
    <property type="entry name" value="RESPONSE_REGULATORY"/>
    <property type="match status" value="1"/>
</dbReference>
<dbReference type="PANTHER" id="PTHR43214">
    <property type="entry name" value="TWO-COMPONENT RESPONSE REGULATOR"/>
    <property type="match status" value="1"/>
</dbReference>
<dbReference type="Pfam" id="PF00072">
    <property type="entry name" value="Response_reg"/>
    <property type="match status" value="1"/>
</dbReference>
<evidence type="ECO:0000256" key="2">
    <source>
        <dbReference type="ARBA" id="ARBA00023125"/>
    </source>
</evidence>
<dbReference type="Pfam" id="PF00196">
    <property type="entry name" value="GerE"/>
    <property type="match status" value="1"/>
</dbReference>
<dbReference type="GO" id="GO:0006355">
    <property type="term" value="P:regulation of DNA-templated transcription"/>
    <property type="evidence" value="ECO:0007669"/>
    <property type="project" value="InterPro"/>
</dbReference>
<evidence type="ECO:0000256" key="1">
    <source>
        <dbReference type="ARBA" id="ARBA00022553"/>
    </source>
</evidence>
<dbReference type="STRING" id="1391627.SAMN05216464_111132"/>
<proteinExistence type="predicted"/>
<evidence type="ECO:0000259" key="4">
    <source>
        <dbReference type="PROSITE" id="PS50043"/>
    </source>
</evidence>
<dbReference type="PANTHER" id="PTHR43214:SF43">
    <property type="entry name" value="TWO-COMPONENT RESPONSE REGULATOR"/>
    <property type="match status" value="1"/>
</dbReference>
<dbReference type="PRINTS" id="PR00038">
    <property type="entry name" value="HTHLUXR"/>
</dbReference>
<reference evidence="6 7" key="1">
    <citation type="submission" date="2016-10" db="EMBL/GenBank/DDBJ databases">
        <authorList>
            <person name="de Groot N.N."/>
        </authorList>
    </citation>
    <scope>NUCLEOTIDE SEQUENCE [LARGE SCALE GENOMIC DNA]</scope>
    <source>
        <strain evidence="6 7">47C3B</strain>
    </source>
</reference>
<dbReference type="InterPro" id="IPR016032">
    <property type="entry name" value="Sig_transdc_resp-reg_C-effctor"/>
</dbReference>
<dbReference type="InterPro" id="IPR039420">
    <property type="entry name" value="WalR-like"/>
</dbReference>
<feature type="modified residue" description="4-aspartylphosphate" evidence="3">
    <location>
        <position position="55"/>
    </location>
</feature>
<dbReference type="Proteomes" id="UP000199072">
    <property type="component" value="Unassembled WGS sequence"/>
</dbReference>
<dbReference type="InterPro" id="IPR058245">
    <property type="entry name" value="NreC/VraR/RcsB-like_REC"/>
</dbReference>
<dbReference type="AlphaFoldDB" id="A0A1G7HA02"/>
<dbReference type="Gene3D" id="3.40.50.2300">
    <property type="match status" value="1"/>
</dbReference>
<protein>
    <submittedName>
        <fullName evidence="6">Two component transcriptional regulator, LuxR family</fullName>
    </submittedName>
</protein>
<feature type="domain" description="Response regulatory" evidence="5">
    <location>
        <begin position="3"/>
        <end position="120"/>
    </location>
</feature>
<organism evidence="6 7">
    <name type="scientific">Mucilaginibacter pineti</name>
    <dbReference type="NCBI Taxonomy" id="1391627"/>
    <lineage>
        <taxon>Bacteria</taxon>
        <taxon>Pseudomonadati</taxon>
        <taxon>Bacteroidota</taxon>
        <taxon>Sphingobacteriia</taxon>
        <taxon>Sphingobacteriales</taxon>
        <taxon>Sphingobacteriaceae</taxon>
        <taxon>Mucilaginibacter</taxon>
    </lineage>
</organism>
<dbReference type="SUPFAM" id="SSF46894">
    <property type="entry name" value="C-terminal effector domain of the bipartite response regulators"/>
    <property type="match status" value="1"/>
</dbReference>
<name>A0A1G7HA02_9SPHI</name>
<evidence type="ECO:0000313" key="6">
    <source>
        <dbReference type="EMBL" id="SDE97215.1"/>
    </source>
</evidence>
<dbReference type="InterPro" id="IPR000792">
    <property type="entry name" value="Tscrpt_reg_LuxR_C"/>
</dbReference>